<feature type="domain" description="Protein kinase" evidence="3">
    <location>
        <begin position="1"/>
        <end position="266"/>
    </location>
</feature>
<protein>
    <recommendedName>
        <fullName evidence="3">Protein kinase domain-containing protein</fullName>
    </recommendedName>
</protein>
<evidence type="ECO:0000256" key="1">
    <source>
        <dbReference type="SAM" id="MobiDB-lite"/>
    </source>
</evidence>
<gene>
    <name evidence="4" type="ORF">M437DRAFT_63087</name>
</gene>
<dbReference type="STRING" id="1043003.A0A074WAG8"/>
<evidence type="ECO:0000313" key="5">
    <source>
        <dbReference type="Proteomes" id="UP000030672"/>
    </source>
</evidence>
<keyword evidence="5" id="KW-1185">Reference proteome</keyword>
<keyword evidence="2" id="KW-0812">Transmembrane</keyword>
<keyword evidence="2" id="KW-0472">Membrane</keyword>
<dbReference type="SUPFAM" id="SSF56112">
    <property type="entry name" value="Protein kinase-like (PK-like)"/>
    <property type="match status" value="1"/>
</dbReference>
<name>A0A074WAG8_AURM1</name>
<dbReference type="InterPro" id="IPR000719">
    <property type="entry name" value="Prot_kinase_dom"/>
</dbReference>
<dbReference type="EMBL" id="KL584825">
    <property type="protein sequence ID" value="KEQ66922.1"/>
    <property type="molecule type" value="Genomic_DNA"/>
</dbReference>
<evidence type="ECO:0000256" key="2">
    <source>
        <dbReference type="SAM" id="Phobius"/>
    </source>
</evidence>
<dbReference type="GO" id="GO:0005524">
    <property type="term" value="F:ATP binding"/>
    <property type="evidence" value="ECO:0007669"/>
    <property type="project" value="InterPro"/>
</dbReference>
<dbReference type="RefSeq" id="XP_040883945.1">
    <property type="nucleotide sequence ID" value="XM_041024196.1"/>
</dbReference>
<keyword evidence="2" id="KW-1133">Transmembrane helix</keyword>
<dbReference type="AlphaFoldDB" id="A0A074WAG8"/>
<feature type="transmembrane region" description="Helical" evidence="2">
    <location>
        <begin position="58"/>
        <end position="83"/>
    </location>
</feature>
<evidence type="ECO:0000313" key="4">
    <source>
        <dbReference type="EMBL" id="KEQ66922.1"/>
    </source>
</evidence>
<sequence length="266" mass="30025">MDNLPFSNNTGNGAGARHRHRPSCKVNGEPIVSCLCPRCIAKNLAHDTKAFINTKAKLFFRFSLLSIIYWHVLGYIVAVSTLLRKDSELIFRRKKYLPGARNQWQPILHNDIKPENILLRWPSRSPSSSSENTYSDIVFADFGAAGVESQTRGLRGTYVYVAREVREAFENSTLLLHRLCLAAVDSVTDSVVLTTKSNIWDLGAVMKFLFFDFDRGREVGKSAKIRRGSQSGRMRVTSMERRWSGGSGGVWLTGLWADLVRGHFWV</sequence>
<dbReference type="Proteomes" id="UP000030672">
    <property type="component" value="Unassembled WGS sequence"/>
</dbReference>
<dbReference type="GeneID" id="63917569"/>
<reference evidence="4 5" key="1">
    <citation type="journal article" date="2014" name="BMC Genomics">
        <title>Genome sequencing of four Aureobasidium pullulans varieties: biotechnological potential, stress tolerance, and description of new species.</title>
        <authorList>
            <person name="Gostin Ar C."/>
            <person name="Ohm R.A."/>
            <person name="Kogej T."/>
            <person name="Sonjak S."/>
            <person name="Turk M."/>
            <person name="Zajc J."/>
            <person name="Zalar P."/>
            <person name="Grube M."/>
            <person name="Sun H."/>
            <person name="Han J."/>
            <person name="Sharma A."/>
            <person name="Chiniquy J."/>
            <person name="Ngan C.Y."/>
            <person name="Lipzen A."/>
            <person name="Barry K."/>
            <person name="Grigoriev I.V."/>
            <person name="Gunde-Cimerman N."/>
        </authorList>
    </citation>
    <scope>NUCLEOTIDE SEQUENCE [LARGE SCALE GENOMIC DNA]</scope>
    <source>
        <strain evidence="4 5">CBS 110374</strain>
    </source>
</reference>
<proteinExistence type="predicted"/>
<accession>A0A074WAG8</accession>
<dbReference type="Gene3D" id="1.10.510.10">
    <property type="entry name" value="Transferase(Phosphotransferase) domain 1"/>
    <property type="match status" value="1"/>
</dbReference>
<evidence type="ECO:0000259" key="3">
    <source>
        <dbReference type="PROSITE" id="PS50011"/>
    </source>
</evidence>
<dbReference type="HOGENOM" id="CLU_1045785_0_0_1"/>
<dbReference type="GO" id="GO:0004672">
    <property type="term" value="F:protein kinase activity"/>
    <property type="evidence" value="ECO:0007669"/>
    <property type="project" value="InterPro"/>
</dbReference>
<dbReference type="PROSITE" id="PS50011">
    <property type="entry name" value="PROTEIN_KINASE_DOM"/>
    <property type="match status" value="1"/>
</dbReference>
<dbReference type="InterPro" id="IPR011009">
    <property type="entry name" value="Kinase-like_dom_sf"/>
</dbReference>
<feature type="region of interest" description="Disordered" evidence="1">
    <location>
        <begin position="1"/>
        <end position="21"/>
    </location>
</feature>
<organism evidence="4 5">
    <name type="scientific">Aureobasidium melanogenum (strain CBS 110374)</name>
    <name type="common">Aureobasidium pullulans var. melanogenum</name>
    <dbReference type="NCBI Taxonomy" id="1043003"/>
    <lineage>
        <taxon>Eukaryota</taxon>
        <taxon>Fungi</taxon>
        <taxon>Dikarya</taxon>
        <taxon>Ascomycota</taxon>
        <taxon>Pezizomycotina</taxon>
        <taxon>Dothideomycetes</taxon>
        <taxon>Dothideomycetidae</taxon>
        <taxon>Dothideales</taxon>
        <taxon>Saccotheciaceae</taxon>
        <taxon>Aureobasidium</taxon>
    </lineage>
</organism>
<feature type="compositionally biased region" description="Polar residues" evidence="1">
    <location>
        <begin position="1"/>
        <end position="11"/>
    </location>
</feature>
<dbReference type="InterPro" id="IPR008271">
    <property type="entry name" value="Ser/Thr_kinase_AS"/>
</dbReference>
<dbReference type="PROSITE" id="PS00108">
    <property type="entry name" value="PROTEIN_KINASE_ST"/>
    <property type="match status" value="1"/>
</dbReference>